<protein>
    <submittedName>
        <fullName evidence="2">Class I adenylate-forming enzyme family protein</fullName>
    </submittedName>
</protein>
<dbReference type="InterPro" id="IPR000873">
    <property type="entry name" value="AMP-dep_synth/lig_dom"/>
</dbReference>
<dbReference type="PROSITE" id="PS00455">
    <property type="entry name" value="AMP_BINDING"/>
    <property type="match status" value="1"/>
</dbReference>
<feature type="domain" description="AMP-dependent synthetase/ligase" evidence="1">
    <location>
        <begin position="12"/>
        <end position="336"/>
    </location>
</feature>
<dbReference type="InterPro" id="IPR045851">
    <property type="entry name" value="AMP-bd_C_sf"/>
</dbReference>
<dbReference type="InterPro" id="IPR020845">
    <property type="entry name" value="AMP-binding_CS"/>
</dbReference>
<dbReference type="SUPFAM" id="SSF56801">
    <property type="entry name" value="Acetyl-CoA synthetase-like"/>
    <property type="match status" value="1"/>
</dbReference>
<dbReference type="PANTHER" id="PTHR43767">
    <property type="entry name" value="LONG-CHAIN-FATTY-ACID--COA LIGASE"/>
    <property type="match status" value="1"/>
</dbReference>
<dbReference type="Proteomes" id="UP001597483">
    <property type="component" value="Unassembled WGS sequence"/>
</dbReference>
<comment type="caution">
    <text evidence="2">The sequence shown here is derived from an EMBL/GenBank/DDBJ whole genome shotgun (WGS) entry which is preliminary data.</text>
</comment>
<dbReference type="CDD" id="cd04433">
    <property type="entry name" value="AFD_class_I"/>
    <property type="match status" value="1"/>
</dbReference>
<dbReference type="Gene3D" id="3.40.50.12780">
    <property type="entry name" value="N-terminal domain of ligase-like"/>
    <property type="match status" value="1"/>
</dbReference>
<keyword evidence="3" id="KW-1185">Reference proteome</keyword>
<evidence type="ECO:0000313" key="2">
    <source>
        <dbReference type="EMBL" id="MFD2467960.1"/>
    </source>
</evidence>
<sequence>MAKMCGPDSVRTLAEWEADAVRMAAGLSERGVRRSDRVLLKAENSAGYVTALLALMHLGASIVLADCRESAAATERLIAQARVTFCLSGEETLLPDLSVPCSTIYELQLGAAGRSATAADLDVGPWCELPDGLVMFSSGSTGTAKAIVKTGGSFLANLRRNIDQVGHVETDVLVPLLPFSHQYGLSLVLIAWLARCSLAVVPYRRLDHALGMAGLCGATVFDATPATYRSMLNIARRRPALTRVLAGARMLCVGAAPLDPGLVDRCRAETGHFLLDSYGSTELGNVAFATLDNPRTCGRAVEGVRLAVVDERGDGVAPGEVGEVLVHTPDVMTGYLDADGEIEPADRGWFPTGDLGRLAEDGNLTVLGRKRAVHRLGYTLYPEMIERRMAEAGCVAKIVAIPCERKGAELISFVEDDENRGLDHWRAVAGAVLAAYELPDRMVVVERFPLNGNGKPDSKRLTELAVSA</sequence>
<dbReference type="EMBL" id="JBHUKS010000006">
    <property type="protein sequence ID" value="MFD2467960.1"/>
    <property type="molecule type" value="Genomic_DNA"/>
</dbReference>
<gene>
    <name evidence="2" type="ORF">ACFSVL_11180</name>
</gene>
<accession>A0ABW5H4Y2</accession>
<organism evidence="2 3">
    <name type="scientific">Amycolatopsis silviterrae</name>
    <dbReference type="NCBI Taxonomy" id="1656914"/>
    <lineage>
        <taxon>Bacteria</taxon>
        <taxon>Bacillati</taxon>
        <taxon>Actinomycetota</taxon>
        <taxon>Actinomycetes</taxon>
        <taxon>Pseudonocardiales</taxon>
        <taxon>Pseudonocardiaceae</taxon>
        <taxon>Amycolatopsis</taxon>
    </lineage>
</organism>
<dbReference type="Gene3D" id="3.30.300.30">
    <property type="match status" value="1"/>
</dbReference>
<reference evidence="3" key="1">
    <citation type="journal article" date="2019" name="Int. J. Syst. Evol. Microbiol.">
        <title>The Global Catalogue of Microorganisms (GCM) 10K type strain sequencing project: providing services to taxonomists for standard genome sequencing and annotation.</title>
        <authorList>
            <consortium name="The Broad Institute Genomics Platform"/>
            <consortium name="The Broad Institute Genome Sequencing Center for Infectious Disease"/>
            <person name="Wu L."/>
            <person name="Ma J."/>
        </authorList>
    </citation>
    <scope>NUCLEOTIDE SEQUENCE [LARGE SCALE GENOMIC DNA]</scope>
    <source>
        <strain evidence="3">CGMCC 4.7641</strain>
    </source>
</reference>
<evidence type="ECO:0000313" key="3">
    <source>
        <dbReference type="Proteomes" id="UP001597483"/>
    </source>
</evidence>
<proteinExistence type="predicted"/>
<dbReference type="InterPro" id="IPR050237">
    <property type="entry name" value="ATP-dep_AMP-bd_enzyme"/>
</dbReference>
<name>A0ABW5H4Y2_9PSEU</name>
<dbReference type="InterPro" id="IPR042099">
    <property type="entry name" value="ANL_N_sf"/>
</dbReference>
<evidence type="ECO:0000259" key="1">
    <source>
        <dbReference type="Pfam" id="PF00501"/>
    </source>
</evidence>
<dbReference type="PANTHER" id="PTHR43767:SF10">
    <property type="entry name" value="SURFACTIN SYNTHASE SUBUNIT 1"/>
    <property type="match status" value="1"/>
</dbReference>
<dbReference type="RefSeq" id="WP_378303155.1">
    <property type="nucleotide sequence ID" value="NZ_JBHUKS010000006.1"/>
</dbReference>
<dbReference type="Pfam" id="PF00501">
    <property type="entry name" value="AMP-binding"/>
    <property type="match status" value="1"/>
</dbReference>